<organism evidence="12 14">
    <name type="scientific">Gordonia hongkongensis</name>
    <dbReference type="NCBI Taxonomy" id="1701090"/>
    <lineage>
        <taxon>Bacteria</taxon>
        <taxon>Bacillati</taxon>
        <taxon>Actinomycetota</taxon>
        <taxon>Actinomycetes</taxon>
        <taxon>Mycobacteriales</taxon>
        <taxon>Gordoniaceae</taxon>
        <taxon>Gordonia</taxon>
    </lineage>
</organism>
<feature type="domain" description="Thiolase N-terminal" evidence="9">
    <location>
        <begin position="4"/>
        <end position="279"/>
    </location>
</feature>
<feature type="active site" description="Proton acceptor" evidence="6">
    <location>
        <position position="404"/>
    </location>
</feature>
<feature type="compositionally biased region" description="Low complexity" evidence="8">
    <location>
        <begin position="211"/>
        <end position="225"/>
    </location>
</feature>
<evidence type="ECO:0000256" key="4">
    <source>
        <dbReference type="ARBA" id="ARBA00023315"/>
    </source>
</evidence>
<dbReference type="PANTHER" id="PTHR18919:SF107">
    <property type="entry name" value="ACETYL-COA ACETYLTRANSFERASE, CYTOSOLIC"/>
    <property type="match status" value="1"/>
</dbReference>
<evidence type="ECO:0000313" key="13">
    <source>
        <dbReference type="Proteomes" id="UP001152308"/>
    </source>
</evidence>
<reference evidence="11" key="1">
    <citation type="journal article" date="2022" name="Data Brief">
        <title>Draft genome sequence data of Gordonia hongkongensis strain EUFUS-Z928 isolated from the octocoral Eunicea fusca.</title>
        <authorList>
            <person name="Sanchez-Suarez J."/>
            <person name="Diaz L."/>
            <person name="Melo-Bolivar J."/>
            <person name="Villamil L."/>
        </authorList>
    </citation>
    <scope>NUCLEOTIDE SEQUENCE</scope>
    <source>
        <strain evidence="11">EUFUS-Z928</strain>
    </source>
</reference>
<dbReference type="PANTHER" id="PTHR18919">
    <property type="entry name" value="ACETYL-COA C-ACYLTRANSFERASE"/>
    <property type="match status" value="1"/>
</dbReference>
<dbReference type="PIRSF" id="PIRSF000429">
    <property type="entry name" value="Ac-CoA_Ac_transf"/>
    <property type="match status" value="1"/>
</dbReference>
<feature type="active site" description="Proton acceptor" evidence="6">
    <location>
        <position position="374"/>
    </location>
</feature>
<keyword evidence="3 7" id="KW-0808">Transferase</keyword>
<proteinExistence type="inferred from homology"/>
<keyword evidence="4 7" id="KW-0012">Acyltransferase</keyword>
<dbReference type="NCBIfam" id="NF004853">
    <property type="entry name" value="PRK06205.1"/>
    <property type="match status" value="1"/>
</dbReference>
<evidence type="ECO:0000256" key="1">
    <source>
        <dbReference type="ARBA" id="ARBA00010982"/>
    </source>
</evidence>
<dbReference type="FunFam" id="3.40.47.10:FF:000010">
    <property type="entry name" value="Acetyl-CoA acetyltransferase (Thiolase)"/>
    <property type="match status" value="1"/>
</dbReference>
<dbReference type="InterPro" id="IPR016039">
    <property type="entry name" value="Thiolase-like"/>
</dbReference>
<evidence type="ECO:0000256" key="5">
    <source>
        <dbReference type="ARBA" id="ARBA00040529"/>
    </source>
</evidence>
<dbReference type="Pfam" id="PF00108">
    <property type="entry name" value="Thiolase_N"/>
    <property type="match status" value="1"/>
</dbReference>
<comment type="similarity">
    <text evidence="1 7">Belongs to the thiolase-like superfamily. Thiolase family.</text>
</comment>
<dbReference type="Gene3D" id="3.40.47.10">
    <property type="match status" value="2"/>
</dbReference>
<evidence type="ECO:0000256" key="2">
    <source>
        <dbReference type="ARBA" id="ARBA00012705"/>
    </source>
</evidence>
<feature type="region of interest" description="Disordered" evidence="8">
    <location>
        <begin position="211"/>
        <end position="266"/>
    </location>
</feature>
<dbReference type="SUPFAM" id="SSF53901">
    <property type="entry name" value="Thiolase-like"/>
    <property type="match status" value="2"/>
</dbReference>
<reference evidence="12" key="3">
    <citation type="submission" date="2023-04" db="EMBL/GenBank/DDBJ databases">
        <title>Complete genome sequence of a phthalic acid esters degrading bacterial strain.</title>
        <authorList>
            <person name="Weng L."/>
            <person name="Jia Y."/>
            <person name="Ren L."/>
        </authorList>
    </citation>
    <scope>NUCLEOTIDE SEQUENCE</scope>
    <source>
        <strain evidence="12">RL-LY01</strain>
    </source>
</reference>
<dbReference type="EMBL" id="CP121270">
    <property type="protein sequence ID" value="WFP26211.1"/>
    <property type="molecule type" value="Genomic_DNA"/>
</dbReference>
<sequence length="419" mass="43545">MRDVVICEPVRTPIGRYGGMFKNLTAVDLGVAALTGMLDRTGLDPEKVEDVILGHCNGNSEAPALGRVIALDAGLPITVGGMHIDRRCGSGLQAVIQAAYQVSSGDNDVVVAGGAESMSNASFYSVDMRWGGARTGIAMHDSLVRARSTAGGKNYPVPGGMIETAENLRKEYEISREEQDELAVASHERAVRAQKDGVLAEEIVPVTVASGASGPARSAPGARSGDQVIDTDEHPRPDVSVESLSKLKPIMGKTDPDATVTAGNASGQNDAASMAIVTTPEVAEKLSLRPLVKLVSWGLAGVPPRTMGIGPVPATEKALAKAGLTLADIDVIELNEAFAAQALAVTREWGFGRFGAGGDFDRTNVNGSGISLGHPVGATGGRMLASLARELHRREARYGLETMCIGGGQGLAAVFERVS</sequence>
<dbReference type="EC" id="2.3.1.9" evidence="2"/>
<evidence type="ECO:0000313" key="12">
    <source>
        <dbReference type="EMBL" id="WFP26211.1"/>
    </source>
</evidence>
<gene>
    <name evidence="11" type="ORF">L2299_04465</name>
    <name evidence="12" type="ORF">P9A14_06850</name>
</gene>
<reference evidence="11" key="2">
    <citation type="submission" date="2022-01" db="EMBL/GenBank/DDBJ databases">
        <authorList>
            <person name="Sanchez-Suarez J."/>
            <person name="Villamil L."/>
            <person name="Diaz L.E."/>
        </authorList>
    </citation>
    <scope>NUCLEOTIDE SEQUENCE</scope>
    <source>
        <strain evidence="11">EUFUS-Z928</strain>
    </source>
</reference>
<dbReference type="InterPro" id="IPR020616">
    <property type="entry name" value="Thiolase_N"/>
</dbReference>
<feature type="active site" description="Acyl-thioester intermediate" evidence="6">
    <location>
        <position position="88"/>
    </location>
</feature>
<dbReference type="Pfam" id="PF02803">
    <property type="entry name" value="Thiolase_C"/>
    <property type="match status" value="1"/>
</dbReference>
<dbReference type="AlphaFoldDB" id="A0AAX3TAD9"/>
<evidence type="ECO:0000259" key="9">
    <source>
        <dbReference type="Pfam" id="PF00108"/>
    </source>
</evidence>
<evidence type="ECO:0000256" key="8">
    <source>
        <dbReference type="SAM" id="MobiDB-lite"/>
    </source>
</evidence>
<dbReference type="InterPro" id="IPR020617">
    <property type="entry name" value="Thiolase_C"/>
</dbReference>
<dbReference type="GO" id="GO:0003985">
    <property type="term" value="F:acetyl-CoA C-acetyltransferase activity"/>
    <property type="evidence" value="ECO:0007669"/>
    <property type="project" value="UniProtKB-EC"/>
</dbReference>
<evidence type="ECO:0000256" key="6">
    <source>
        <dbReference type="PIRSR" id="PIRSR000429-1"/>
    </source>
</evidence>
<dbReference type="EMBL" id="JAKJLQ010000002">
    <property type="protein sequence ID" value="MDF6100300.1"/>
    <property type="molecule type" value="Genomic_DNA"/>
</dbReference>
<evidence type="ECO:0000313" key="14">
    <source>
        <dbReference type="Proteomes" id="UP001213504"/>
    </source>
</evidence>
<dbReference type="NCBIfam" id="TIGR01930">
    <property type="entry name" value="AcCoA-C-Actrans"/>
    <property type="match status" value="1"/>
</dbReference>
<feature type="domain" description="Thiolase C-terminal" evidence="10">
    <location>
        <begin position="289"/>
        <end position="417"/>
    </location>
</feature>
<accession>A0AAX3TAD9</accession>
<dbReference type="CDD" id="cd00751">
    <property type="entry name" value="thiolase"/>
    <property type="match status" value="1"/>
</dbReference>
<protein>
    <recommendedName>
        <fullName evidence="5">Probable acetyl-CoA acetyltransferase</fullName>
        <ecNumber evidence="2">2.3.1.9</ecNumber>
    </recommendedName>
</protein>
<evidence type="ECO:0000313" key="11">
    <source>
        <dbReference type="EMBL" id="MDF6100300.1"/>
    </source>
</evidence>
<evidence type="ECO:0000256" key="3">
    <source>
        <dbReference type="ARBA" id="ARBA00022679"/>
    </source>
</evidence>
<dbReference type="RefSeq" id="WP_165630298.1">
    <property type="nucleotide sequence ID" value="NZ_CP121270.1"/>
</dbReference>
<dbReference type="Proteomes" id="UP001213504">
    <property type="component" value="Chromosome"/>
</dbReference>
<keyword evidence="13" id="KW-1185">Reference proteome</keyword>
<dbReference type="Proteomes" id="UP001152308">
    <property type="component" value="Unassembled WGS sequence"/>
</dbReference>
<name>A0AAX3TAD9_9ACTN</name>
<evidence type="ECO:0000256" key="7">
    <source>
        <dbReference type="RuleBase" id="RU003557"/>
    </source>
</evidence>
<evidence type="ECO:0000259" key="10">
    <source>
        <dbReference type="Pfam" id="PF02803"/>
    </source>
</evidence>
<dbReference type="InterPro" id="IPR002155">
    <property type="entry name" value="Thiolase"/>
</dbReference>